<dbReference type="AlphaFoldDB" id="A0A6L5XCU8"/>
<dbReference type="Proteomes" id="UP000483362">
    <property type="component" value="Unassembled WGS sequence"/>
</dbReference>
<reference evidence="2 3" key="1">
    <citation type="submission" date="2019-08" db="EMBL/GenBank/DDBJ databases">
        <title>In-depth cultivation of the pig gut microbiome towards novel bacterial diversity and tailored functional studies.</title>
        <authorList>
            <person name="Wylensek D."/>
            <person name="Hitch T.C.A."/>
            <person name="Clavel T."/>
        </authorList>
    </citation>
    <scope>NUCLEOTIDE SEQUENCE [LARGE SCALE GENOMIC DNA]</scope>
    <source>
        <strain evidence="2 3">Oil-RF-744-WCA-WT-10</strain>
    </source>
</reference>
<dbReference type="InterPro" id="IPR011234">
    <property type="entry name" value="Fumarylacetoacetase-like_C"/>
</dbReference>
<dbReference type="InterPro" id="IPR036663">
    <property type="entry name" value="Fumarylacetoacetase_C_sf"/>
</dbReference>
<dbReference type="SUPFAM" id="SSF56529">
    <property type="entry name" value="FAH"/>
    <property type="match status" value="1"/>
</dbReference>
<organism evidence="2 3">
    <name type="scientific">Sodaliphilus pleomorphus</name>
    <dbReference type="NCBI Taxonomy" id="2606626"/>
    <lineage>
        <taxon>Bacteria</taxon>
        <taxon>Pseudomonadati</taxon>
        <taxon>Bacteroidota</taxon>
        <taxon>Bacteroidia</taxon>
        <taxon>Bacteroidales</taxon>
        <taxon>Muribaculaceae</taxon>
        <taxon>Sodaliphilus</taxon>
    </lineage>
</organism>
<name>A0A6L5XCU8_9BACT</name>
<protein>
    <recommendedName>
        <fullName evidence="1">Fumarylacetoacetase-like C-terminal domain-containing protein</fullName>
    </recommendedName>
</protein>
<dbReference type="RefSeq" id="WP_154328357.1">
    <property type="nucleotide sequence ID" value="NZ_CP045696.1"/>
</dbReference>
<evidence type="ECO:0000313" key="2">
    <source>
        <dbReference type="EMBL" id="MSS16896.1"/>
    </source>
</evidence>
<comment type="caution">
    <text evidence="2">The sequence shown here is derived from an EMBL/GenBank/DDBJ whole genome shotgun (WGS) entry which is preliminary data.</text>
</comment>
<sequence length="190" mass="20665">MKVIGITGNCNDQAESHVAIRLMADSSILLSNKPFFVPDFAPQFVMHPAIALRVNRLGKNVASRFAHRYYDSVAACVAVEARGDNVDDRGDARFTAFDGAVMLGDYMPWSDMPESIETAVAINDAIVATTSTAGMSHDFDHMIELVSTYFTLKMGDIIVNIDNSKSHVLTIGQNLTATIGGKPSLKIRIK</sequence>
<evidence type="ECO:0000259" key="1">
    <source>
        <dbReference type="Pfam" id="PF01557"/>
    </source>
</evidence>
<feature type="domain" description="Fumarylacetoacetase-like C-terminal" evidence="1">
    <location>
        <begin position="25"/>
        <end position="159"/>
    </location>
</feature>
<dbReference type="EMBL" id="VULT01000004">
    <property type="protein sequence ID" value="MSS16896.1"/>
    <property type="molecule type" value="Genomic_DNA"/>
</dbReference>
<evidence type="ECO:0000313" key="3">
    <source>
        <dbReference type="Proteomes" id="UP000483362"/>
    </source>
</evidence>
<dbReference type="GO" id="GO:0003824">
    <property type="term" value="F:catalytic activity"/>
    <property type="evidence" value="ECO:0007669"/>
    <property type="project" value="InterPro"/>
</dbReference>
<accession>A0A6L5XCU8</accession>
<dbReference type="Gene3D" id="3.90.850.10">
    <property type="entry name" value="Fumarylacetoacetase-like, C-terminal domain"/>
    <property type="match status" value="1"/>
</dbReference>
<dbReference type="Pfam" id="PF01557">
    <property type="entry name" value="FAA_hydrolase"/>
    <property type="match status" value="1"/>
</dbReference>
<gene>
    <name evidence="2" type="ORF">FYJ29_03820</name>
</gene>
<proteinExistence type="predicted"/>
<keyword evidence="3" id="KW-1185">Reference proteome</keyword>